<dbReference type="RefSeq" id="YP_009152018.1">
    <property type="nucleotide sequence ID" value="NC_027378.1"/>
</dbReference>
<proteinExistence type="predicted"/>
<protein>
    <submittedName>
        <fullName evidence="1">Uncharacterized protein</fullName>
    </submittedName>
</protein>
<organism evidence="1 2">
    <name type="scientific">Escherichia phage Seurat</name>
    <dbReference type="NCBI Taxonomy" id="1540098"/>
    <lineage>
        <taxon>Viruses</taxon>
        <taxon>Duplodnaviria</taxon>
        <taxon>Heunggongvirae</taxon>
        <taxon>Uroviricota</taxon>
        <taxon>Caudoviricetes</taxon>
        <taxon>Queuovirinae</taxon>
        <taxon>Seuratvirus</taxon>
        <taxon>Seuratvirus seurat</taxon>
    </lineage>
</organism>
<evidence type="ECO:0000313" key="2">
    <source>
        <dbReference type="Proteomes" id="UP000030205"/>
    </source>
</evidence>
<sequence length="96" mass="10590">MHIEELVEGKEYRLLTDIGGVGYTPDDAACFNVLPQGAIVTVNKVVTDLYSVHDGRWPYAVIVTFGKDGYVDLDGEDDTYEVAYTGLVSPNFLEEV</sequence>
<evidence type="ECO:0000313" key="1">
    <source>
        <dbReference type="EMBL" id="AIW03937.1"/>
    </source>
</evidence>
<dbReference type="GeneID" id="24608685"/>
<keyword evidence="2" id="KW-1185">Reference proteome</keyword>
<dbReference type="Proteomes" id="UP000030205">
    <property type="component" value="Segment"/>
</dbReference>
<name>A0A0A0RPE3_9CAUD</name>
<dbReference type="KEGG" id="vg:24608685"/>
<accession>A0A0A0RPE3</accession>
<dbReference type="EMBL" id="KM236243">
    <property type="protein sequence ID" value="AIW03937.1"/>
    <property type="molecule type" value="Genomic_DNA"/>
</dbReference>
<gene>
    <name evidence="1" type="ORF">CPT_Seurat74</name>
</gene>
<dbReference type="OrthoDB" id="26292at10239"/>
<reference evidence="1 2" key="1">
    <citation type="submission" date="2014-07" db="EMBL/GenBank/DDBJ databases">
        <title>The Complete Genome of Enterotoxigenic Escherichia coli Siphophage Seurat.</title>
        <authorList>
            <person name="Doan D.P."/>
            <person name="Lessor L.E."/>
            <person name="Hernandez A.C."/>
            <person name="Everett G.F.K."/>
        </authorList>
    </citation>
    <scope>NUCLEOTIDE SEQUENCE [LARGE SCALE GENOMIC DNA]</scope>
</reference>